<dbReference type="FunFam" id="3.30.200.20:FF:000039">
    <property type="entry name" value="receptor-like protein kinase FERONIA"/>
    <property type="match status" value="1"/>
</dbReference>
<dbReference type="OrthoDB" id="2015071at2759"/>
<evidence type="ECO:0000256" key="4">
    <source>
        <dbReference type="ARBA" id="ARBA00022777"/>
    </source>
</evidence>
<dbReference type="Pfam" id="PF07714">
    <property type="entry name" value="PK_Tyr_Ser-Thr"/>
    <property type="match status" value="1"/>
</dbReference>
<dbReference type="InterPro" id="IPR045272">
    <property type="entry name" value="ANXUR1/2-like"/>
</dbReference>
<evidence type="ECO:0000313" key="10">
    <source>
        <dbReference type="EMBL" id="OTG02403.1"/>
    </source>
</evidence>
<evidence type="ECO:0000313" key="9">
    <source>
        <dbReference type="EMBL" id="KAF5774505.1"/>
    </source>
</evidence>
<protein>
    <recommendedName>
        <fullName evidence="8">Protein kinase domain-containing protein</fullName>
    </recommendedName>
</protein>
<dbReference type="InterPro" id="IPR011009">
    <property type="entry name" value="Kinase-like_dom_sf"/>
</dbReference>
<dbReference type="GO" id="GO:0004672">
    <property type="term" value="F:protein kinase activity"/>
    <property type="evidence" value="ECO:0000318"/>
    <property type="project" value="GO_Central"/>
</dbReference>
<evidence type="ECO:0000313" key="11">
    <source>
        <dbReference type="Proteomes" id="UP000215914"/>
    </source>
</evidence>
<dbReference type="SUPFAM" id="SSF56112">
    <property type="entry name" value="Protein kinase-like (PK-like)"/>
    <property type="match status" value="1"/>
</dbReference>
<reference evidence="9 11" key="1">
    <citation type="journal article" date="2017" name="Nature">
        <title>The sunflower genome provides insights into oil metabolism, flowering and Asterid evolution.</title>
        <authorList>
            <person name="Badouin H."/>
            <person name="Gouzy J."/>
            <person name="Grassa C.J."/>
            <person name="Murat F."/>
            <person name="Staton S.E."/>
            <person name="Cottret L."/>
            <person name="Lelandais-Briere C."/>
            <person name="Owens G.L."/>
            <person name="Carrere S."/>
            <person name="Mayjonade B."/>
            <person name="Legrand L."/>
            <person name="Gill N."/>
            <person name="Kane N.C."/>
            <person name="Bowers J.E."/>
            <person name="Hubner S."/>
            <person name="Bellec A."/>
            <person name="Berard A."/>
            <person name="Berges H."/>
            <person name="Blanchet N."/>
            <person name="Boniface M.C."/>
            <person name="Brunel D."/>
            <person name="Catrice O."/>
            <person name="Chaidir N."/>
            <person name="Claudel C."/>
            <person name="Donnadieu C."/>
            <person name="Faraut T."/>
            <person name="Fievet G."/>
            <person name="Helmstetter N."/>
            <person name="King M."/>
            <person name="Knapp S.J."/>
            <person name="Lai Z."/>
            <person name="Le Paslier M.C."/>
            <person name="Lippi Y."/>
            <person name="Lorenzon L."/>
            <person name="Mandel J.R."/>
            <person name="Marage G."/>
            <person name="Marchand G."/>
            <person name="Marquand E."/>
            <person name="Bret-Mestries E."/>
            <person name="Morien E."/>
            <person name="Nambeesan S."/>
            <person name="Nguyen T."/>
            <person name="Pegot-Espagnet P."/>
            <person name="Pouilly N."/>
            <person name="Raftis F."/>
            <person name="Sallet E."/>
            <person name="Schiex T."/>
            <person name="Thomas J."/>
            <person name="Vandecasteele C."/>
            <person name="Vares D."/>
            <person name="Vear F."/>
            <person name="Vautrin S."/>
            <person name="Crespi M."/>
            <person name="Mangin B."/>
            <person name="Burke J.M."/>
            <person name="Salse J."/>
            <person name="Munos S."/>
            <person name="Vincourt P."/>
            <person name="Rieseberg L.H."/>
            <person name="Langlade N.B."/>
        </authorList>
    </citation>
    <scope>NUCLEOTIDE SEQUENCE [LARGE SCALE GENOMIC DNA]</scope>
    <source>
        <strain evidence="11">cv. SF193</strain>
        <tissue evidence="9">Leaves</tissue>
    </source>
</reference>
<keyword evidence="5 6" id="KW-0067">ATP-binding</keyword>
<accession>A0A251SV25</accession>
<gene>
    <name evidence="10" type="ORF">HannXRQ_Chr13g0412651</name>
    <name evidence="9" type="ORF">HanXRQr2_Chr13g0601221</name>
</gene>
<comment type="similarity">
    <text evidence="7">Belongs to the protein kinase superfamily.</text>
</comment>
<dbReference type="Gene3D" id="1.10.510.10">
    <property type="entry name" value="Transferase(Phosphotransferase) domain 1"/>
    <property type="match status" value="1"/>
</dbReference>
<evidence type="ECO:0000256" key="5">
    <source>
        <dbReference type="ARBA" id="ARBA00022840"/>
    </source>
</evidence>
<dbReference type="Gramene" id="mRNA:HanXRQr2_Chr13g0601221">
    <property type="protein sequence ID" value="CDS:HanXRQr2_Chr13g0601221.1"/>
    <property type="gene ID" value="HanXRQr2_Chr13g0601221"/>
</dbReference>
<dbReference type="InterPro" id="IPR008271">
    <property type="entry name" value="Ser/Thr_kinase_AS"/>
</dbReference>
<dbReference type="OMA" id="YCIYGAN"/>
<dbReference type="GO" id="GO:0005524">
    <property type="term" value="F:ATP binding"/>
    <property type="evidence" value="ECO:0007669"/>
    <property type="project" value="UniProtKB-UniRule"/>
</dbReference>
<dbReference type="GO" id="GO:0004674">
    <property type="term" value="F:protein serine/threonine kinase activity"/>
    <property type="evidence" value="ECO:0007669"/>
    <property type="project" value="UniProtKB-KW"/>
</dbReference>
<dbReference type="PROSITE" id="PS00107">
    <property type="entry name" value="PROTEIN_KINASE_ATP"/>
    <property type="match status" value="1"/>
</dbReference>
<name>A0A251SV25_HELAN</name>
<keyword evidence="1 7" id="KW-0723">Serine/threonine-protein kinase</keyword>
<evidence type="ECO:0000256" key="7">
    <source>
        <dbReference type="RuleBase" id="RU000304"/>
    </source>
</evidence>
<keyword evidence="2 9" id="KW-0808">Transferase</keyword>
<reference evidence="9" key="3">
    <citation type="submission" date="2020-06" db="EMBL/GenBank/DDBJ databases">
        <title>Helianthus annuus Genome sequencing and assembly Release 2.</title>
        <authorList>
            <person name="Gouzy J."/>
            <person name="Langlade N."/>
            <person name="Munos S."/>
        </authorList>
    </citation>
    <scope>NUCLEOTIDE SEQUENCE</scope>
    <source>
        <tissue evidence="9">Leaves</tissue>
    </source>
</reference>
<dbReference type="InParanoid" id="A0A251SV25"/>
<dbReference type="InterPro" id="IPR017441">
    <property type="entry name" value="Protein_kinase_ATP_BS"/>
</dbReference>
<keyword evidence="11" id="KW-1185">Reference proteome</keyword>
<evidence type="ECO:0000256" key="2">
    <source>
        <dbReference type="ARBA" id="ARBA00022679"/>
    </source>
</evidence>
<reference evidence="10" key="2">
    <citation type="submission" date="2017-02" db="EMBL/GenBank/DDBJ databases">
        <title>Sunflower complete genome.</title>
        <authorList>
            <person name="Langlade N."/>
            <person name="Munos S."/>
        </authorList>
    </citation>
    <scope>NUCLEOTIDE SEQUENCE [LARGE SCALE GENOMIC DNA]</scope>
    <source>
        <tissue evidence="10">Leaves</tissue>
    </source>
</reference>
<evidence type="ECO:0000256" key="1">
    <source>
        <dbReference type="ARBA" id="ARBA00022527"/>
    </source>
</evidence>
<evidence type="ECO:0000256" key="6">
    <source>
        <dbReference type="PROSITE-ProRule" id="PRU10141"/>
    </source>
</evidence>
<keyword evidence="3 6" id="KW-0547">Nucleotide-binding</keyword>
<dbReference type="SMART" id="SM00220">
    <property type="entry name" value="S_TKc"/>
    <property type="match status" value="1"/>
</dbReference>
<dbReference type="AlphaFoldDB" id="A0A251SV25"/>
<dbReference type="PROSITE" id="PS00108">
    <property type="entry name" value="PROTEIN_KINASE_ST"/>
    <property type="match status" value="1"/>
</dbReference>
<dbReference type="PANTHER" id="PTHR27003:SF380">
    <property type="entry name" value="MITOGEN-ACTIVATED PROTEIN (MAP) KINASE KINASE KINASE STE11, CRYPTOCOCCUS-RELATED"/>
    <property type="match status" value="1"/>
</dbReference>
<dbReference type="EMBL" id="CM007902">
    <property type="protein sequence ID" value="OTG02403.1"/>
    <property type="molecule type" value="Genomic_DNA"/>
</dbReference>
<dbReference type="PANTHER" id="PTHR27003">
    <property type="entry name" value="OS07G0166700 PROTEIN"/>
    <property type="match status" value="1"/>
</dbReference>
<dbReference type="GO" id="GO:0004714">
    <property type="term" value="F:transmembrane receptor protein tyrosine kinase activity"/>
    <property type="evidence" value="ECO:0007669"/>
    <property type="project" value="InterPro"/>
</dbReference>
<evidence type="ECO:0000259" key="8">
    <source>
        <dbReference type="PROSITE" id="PS50011"/>
    </source>
</evidence>
<keyword evidence="4" id="KW-0418">Kinase</keyword>
<dbReference type="EMBL" id="MNCJ02000328">
    <property type="protein sequence ID" value="KAF5774505.1"/>
    <property type="molecule type" value="Genomic_DNA"/>
</dbReference>
<dbReference type="PROSITE" id="PS50011">
    <property type="entry name" value="PROTEIN_KINASE_DOM"/>
    <property type="match status" value="1"/>
</dbReference>
<proteinExistence type="inferred from homology"/>
<dbReference type="Gene3D" id="3.30.200.20">
    <property type="entry name" value="Phosphorylase Kinase, domain 1"/>
    <property type="match status" value="1"/>
</dbReference>
<organism evidence="10 11">
    <name type="scientific">Helianthus annuus</name>
    <name type="common">Common sunflower</name>
    <dbReference type="NCBI Taxonomy" id="4232"/>
    <lineage>
        <taxon>Eukaryota</taxon>
        <taxon>Viridiplantae</taxon>
        <taxon>Streptophyta</taxon>
        <taxon>Embryophyta</taxon>
        <taxon>Tracheophyta</taxon>
        <taxon>Spermatophyta</taxon>
        <taxon>Magnoliopsida</taxon>
        <taxon>eudicotyledons</taxon>
        <taxon>Gunneridae</taxon>
        <taxon>Pentapetalae</taxon>
        <taxon>asterids</taxon>
        <taxon>campanulids</taxon>
        <taxon>Asterales</taxon>
        <taxon>Asteraceae</taxon>
        <taxon>Asteroideae</taxon>
        <taxon>Heliantheae alliance</taxon>
        <taxon>Heliantheae</taxon>
        <taxon>Helianthus</taxon>
    </lineage>
</organism>
<feature type="binding site" evidence="6">
    <location>
        <position position="42"/>
    </location>
    <ligand>
        <name>ATP</name>
        <dbReference type="ChEBI" id="CHEBI:30616"/>
    </ligand>
</feature>
<dbReference type="Proteomes" id="UP000215914">
    <property type="component" value="Chromosome 13"/>
</dbReference>
<dbReference type="InterPro" id="IPR001245">
    <property type="entry name" value="Ser-Thr/Tyr_kinase_cat_dom"/>
</dbReference>
<evidence type="ECO:0000256" key="3">
    <source>
        <dbReference type="ARBA" id="ARBA00022741"/>
    </source>
</evidence>
<feature type="domain" description="Protein kinase" evidence="8">
    <location>
        <begin position="11"/>
        <end position="159"/>
    </location>
</feature>
<dbReference type="InterPro" id="IPR000719">
    <property type="entry name" value="Prot_kinase_dom"/>
</dbReference>
<sequence>MKDVVSATNNFDSTKLIGCGGFGKVYKGELSSPNGRTTVAFKKLDRRQGQGNIEFWKEVMMLSKYKHENLISLLHICIEGDETILVYEYASRGSLDRYLTDASTLTWIRRLKICVGAVRGLHFLHDLEETQQRVLHRDIKSANILLDENWTAKVSDFGL</sequence>
<dbReference type="GO" id="GO:0005886">
    <property type="term" value="C:plasma membrane"/>
    <property type="evidence" value="ECO:0000318"/>
    <property type="project" value="GO_Central"/>
</dbReference>